<dbReference type="WBParaSite" id="ES5_v2.g14684.t1">
    <property type="protein sequence ID" value="ES5_v2.g14684.t1"/>
    <property type="gene ID" value="ES5_v2.g14684"/>
</dbReference>
<dbReference type="Proteomes" id="UP000887579">
    <property type="component" value="Unplaced"/>
</dbReference>
<reference evidence="2" key="1">
    <citation type="submission" date="2022-11" db="UniProtKB">
        <authorList>
            <consortium name="WormBaseParasite"/>
        </authorList>
    </citation>
    <scope>IDENTIFICATION</scope>
</reference>
<sequence length="355" mass="41182">MSFPPDPKAAQKSNNQKRNFDVNSKIHFQPSFDTKIPGSPEIPIKKSRHDESWRPKDSQEALQQIQKCFDEKIAAAAAAGNKSDERESKIETTTFEVPSLLQERIKKLEKDVAEVLEQVKKVTETLSNAENNKMEERIAAVLEEKLELRKEVVISKDPKWHIPEIKCKELYSYSQGQVARFLADYLPLLYDLPGIITPFKSDEKGEEARAVIDHFWNGSLTTDLCIKEIEKEHANQRYKTSRKIYQGLKNSVGCIMSKSGSIYECNFDEEKHKFIPKTGDFEILRPQNDDDEEFKIRKSQFEWAIPKDIYKEKFAKNDYMIVAKNDDSNQTRISKIDLETLEIQMLYTKRKYGNT</sequence>
<accession>A0AC34FBH3</accession>
<proteinExistence type="predicted"/>
<evidence type="ECO:0000313" key="1">
    <source>
        <dbReference type="Proteomes" id="UP000887579"/>
    </source>
</evidence>
<evidence type="ECO:0000313" key="2">
    <source>
        <dbReference type="WBParaSite" id="ES5_v2.g14684.t1"/>
    </source>
</evidence>
<organism evidence="1 2">
    <name type="scientific">Panagrolaimus sp. ES5</name>
    <dbReference type="NCBI Taxonomy" id="591445"/>
    <lineage>
        <taxon>Eukaryota</taxon>
        <taxon>Metazoa</taxon>
        <taxon>Ecdysozoa</taxon>
        <taxon>Nematoda</taxon>
        <taxon>Chromadorea</taxon>
        <taxon>Rhabditida</taxon>
        <taxon>Tylenchina</taxon>
        <taxon>Panagrolaimomorpha</taxon>
        <taxon>Panagrolaimoidea</taxon>
        <taxon>Panagrolaimidae</taxon>
        <taxon>Panagrolaimus</taxon>
    </lineage>
</organism>
<protein>
    <submittedName>
        <fullName evidence="2">Uncharacterized protein</fullName>
    </submittedName>
</protein>
<name>A0AC34FBH3_9BILA</name>